<dbReference type="Proteomes" id="UP000314982">
    <property type="component" value="Unassembled WGS sequence"/>
</dbReference>
<evidence type="ECO:0000256" key="2">
    <source>
        <dbReference type="ARBA" id="ARBA00023180"/>
    </source>
</evidence>
<dbReference type="SMART" id="SM00469">
    <property type="entry name" value="WIF"/>
    <property type="match status" value="1"/>
</dbReference>
<organism evidence="4 5">
    <name type="scientific">Hucho hucho</name>
    <name type="common">huchen</name>
    <dbReference type="NCBI Taxonomy" id="62062"/>
    <lineage>
        <taxon>Eukaryota</taxon>
        <taxon>Metazoa</taxon>
        <taxon>Chordata</taxon>
        <taxon>Craniata</taxon>
        <taxon>Vertebrata</taxon>
        <taxon>Euteleostomi</taxon>
        <taxon>Actinopterygii</taxon>
        <taxon>Neopterygii</taxon>
        <taxon>Teleostei</taxon>
        <taxon>Protacanthopterygii</taxon>
        <taxon>Salmoniformes</taxon>
        <taxon>Salmonidae</taxon>
        <taxon>Salmoninae</taxon>
        <taxon>Hucho</taxon>
    </lineage>
</organism>
<keyword evidence="2" id="KW-0325">Glycoprotein</keyword>
<dbReference type="InterPro" id="IPR013309">
    <property type="entry name" value="Wnt-inh"/>
</dbReference>
<sequence>MAPFTTDFRKAQQRMPAIPVNIQTVNFTWQATEQAEFFYEFQTLRSMDLDIMDNPTVNVPLLGSVPCRPSGETGAGKSMLLSECWCLLNT</sequence>
<reference evidence="4" key="3">
    <citation type="submission" date="2025-09" db="UniProtKB">
        <authorList>
            <consortium name="Ensembl"/>
        </authorList>
    </citation>
    <scope>IDENTIFICATION</scope>
</reference>
<keyword evidence="1" id="KW-0732">Signal</keyword>
<dbReference type="AlphaFoldDB" id="A0A4W5KM08"/>
<dbReference type="Gene3D" id="2.60.40.2170">
    <property type="entry name" value="Wnt, WIF domain"/>
    <property type="match status" value="1"/>
</dbReference>
<dbReference type="InterPro" id="IPR038677">
    <property type="entry name" value="WIF_sf"/>
</dbReference>
<dbReference type="GeneTree" id="ENSGT00940000160401"/>
<dbReference type="Pfam" id="PF02019">
    <property type="entry name" value="WIF"/>
    <property type="match status" value="1"/>
</dbReference>
<evidence type="ECO:0000313" key="4">
    <source>
        <dbReference type="Ensembl" id="ENSHHUP00000018298.1"/>
    </source>
</evidence>
<dbReference type="PRINTS" id="PR01901">
    <property type="entry name" value="WIFPROTEIN"/>
</dbReference>
<dbReference type="PROSITE" id="PS50814">
    <property type="entry name" value="WIF"/>
    <property type="match status" value="1"/>
</dbReference>
<name>A0A4W5KM08_9TELE</name>
<keyword evidence="5" id="KW-1185">Reference proteome</keyword>
<reference evidence="5" key="1">
    <citation type="submission" date="2018-06" db="EMBL/GenBank/DDBJ databases">
        <title>Genome assembly of Danube salmon.</title>
        <authorList>
            <person name="Macqueen D.J."/>
            <person name="Gundappa M.K."/>
        </authorList>
    </citation>
    <scope>NUCLEOTIDE SEQUENCE [LARGE SCALE GENOMIC DNA]</scope>
</reference>
<dbReference type="Ensembl" id="ENSHHUT00000018957.1">
    <property type="protein sequence ID" value="ENSHHUP00000018298.1"/>
    <property type="gene ID" value="ENSHHUG00000011405.1"/>
</dbReference>
<proteinExistence type="predicted"/>
<reference evidence="4" key="2">
    <citation type="submission" date="2025-08" db="UniProtKB">
        <authorList>
            <consortium name="Ensembl"/>
        </authorList>
    </citation>
    <scope>IDENTIFICATION</scope>
</reference>
<feature type="domain" description="WIF" evidence="3">
    <location>
        <begin position="1"/>
        <end position="90"/>
    </location>
</feature>
<protein>
    <recommendedName>
        <fullName evidence="3">WIF domain-containing protein</fullName>
    </recommendedName>
</protein>
<evidence type="ECO:0000313" key="5">
    <source>
        <dbReference type="Proteomes" id="UP000314982"/>
    </source>
</evidence>
<evidence type="ECO:0000259" key="3">
    <source>
        <dbReference type="PROSITE" id="PS50814"/>
    </source>
</evidence>
<evidence type="ECO:0000256" key="1">
    <source>
        <dbReference type="ARBA" id="ARBA00022729"/>
    </source>
</evidence>
<dbReference type="InterPro" id="IPR003306">
    <property type="entry name" value="WIF"/>
</dbReference>
<accession>A0A4W5KM08</accession>